<name>A0A3D8JZ91_9BURK</name>
<sequence length="194" mass="21479">MINRLAEDLLRDVSDEVRKHSAGTDRRVLVSKPVRQMLEARLTELLMRQGAKDGAADRPSLPVTKLSPEEVIALTGMSKTTLYRGDHTKFYSVIPMGMKNGRAYPAWQFVGNVPSLLPRVLEILGRKSRIQVNTFFVTENDALNELSPAEVLAGLAFEDRGTVAPEQSRMLSRSESARLNKVTALAAMEVADLD</sequence>
<reference evidence="1 2" key="1">
    <citation type="submission" date="2018-08" db="EMBL/GenBank/DDBJ databases">
        <title>Paraburkholderia sp. DHOM06 isolated from forest soil.</title>
        <authorList>
            <person name="Gao Z.-H."/>
            <person name="Qiu L.-H."/>
        </authorList>
    </citation>
    <scope>NUCLEOTIDE SEQUENCE [LARGE SCALE GENOMIC DNA]</scope>
    <source>
        <strain evidence="1 2">DHOM06</strain>
    </source>
</reference>
<proteinExistence type="predicted"/>
<gene>
    <name evidence="1" type="ORF">DWV00_15465</name>
</gene>
<evidence type="ECO:0000313" key="2">
    <source>
        <dbReference type="Proteomes" id="UP000256838"/>
    </source>
</evidence>
<dbReference type="AlphaFoldDB" id="A0A3D8JZ91"/>
<evidence type="ECO:0000313" key="1">
    <source>
        <dbReference type="EMBL" id="RDU97935.1"/>
    </source>
</evidence>
<evidence type="ECO:0008006" key="3">
    <source>
        <dbReference type="Google" id="ProtNLM"/>
    </source>
</evidence>
<dbReference type="Proteomes" id="UP000256838">
    <property type="component" value="Unassembled WGS sequence"/>
</dbReference>
<comment type="caution">
    <text evidence="1">The sequence shown here is derived from an EMBL/GenBank/DDBJ whole genome shotgun (WGS) entry which is preliminary data.</text>
</comment>
<accession>A0A3D8JZ91</accession>
<organism evidence="1 2">
    <name type="scientific">Trinickia dinghuensis</name>
    <dbReference type="NCBI Taxonomy" id="2291023"/>
    <lineage>
        <taxon>Bacteria</taxon>
        <taxon>Pseudomonadati</taxon>
        <taxon>Pseudomonadota</taxon>
        <taxon>Betaproteobacteria</taxon>
        <taxon>Burkholderiales</taxon>
        <taxon>Burkholderiaceae</taxon>
        <taxon>Trinickia</taxon>
    </lineage>
</organism>
<keyword evidence="2" id="KW-1185">Reference proteome</keyword>
<protein>
    <recommendedName>
        <fullName evidence="3">DNA-binding protein</fullName>
    </recommendedName>
</protein>
<dbReference type="EMBL" id="QRGA01000008">
    <property type="protein sequence ID" value="RDU97935.1"/>
    <property type="molecule type" value="Genomic_DNA"/>
</dbReference>